<gene>
    <name evidence="2" type="ORF">ACFQE5_05135</name>
</gene>
<evidence type="ECO:0000313" key="3">
    <source>
        <dbReference type="Proteomes" id="UP001596302"/>
    </source>
</evidence>
<dbReference type="EMBL" id="JBHSQW010000010">
    <property type="protein sequence ID" value="MFC5993599.1"/>
    <property type="molecule type" value="Genomic_DNA"/>
</dbReference>
<evidence type="ECO:0000313" key="2">
    <source>
        <dbReference type="EMBL" id="MFC5993599.1"/>
    </source>
</evidence>
<organism evidence="2 3">
    <name type="scientific">Pseudonocardia hispaniensis</name>
    <dbReference type="NCBI Taxonomy" id="904933"/>
    <lineage>
        <taxon>Bacteria</taxon>
        <taxon>Bacillati</taxon>
        <taxon>Actinomycetota</taxon>
        <taxon>Actinomycetes</taxon>
        <taxon>Pseudonocardiales</taxon>
        <taxon>Pseudonocardiaceae</taxon>
        <taxon>Pseudonocardia</taxon>
    </lineage>
</organism>
<dbReference type="Proteomes" id="UP001596302">
    <property type="component" value="Unassembled WGS sequence"/>
</dbReference>
<keyword evidence="3" id="KW-1185">Reference proteome</keyword>
<dbReference type="RefSeq" id="WP_379583358.1">
    <property type="nucleotide sequence ID" value="NZ_JBHSQW010000010.1"/>
</dbReference>
<reference evidence="3" key="1">
    <citation type="journal article" date="2019" name="Int. J. Syst. Evol. Microbiol.">
        <title>The Global Catalogue of Microorganisms (GCM) 10K type strain sequencing project: providing services to taxonomists for standard genome sequencing and annotation.</title>
        <authorList>
            <consortium name="The Broad Institute Genomics Platform"/>
            <consortium name="The Broad Institute Genome Sequencing Center for Infectious Disease"/>
            <person name="Wu L."/>
            <person name="Ma J."/>
        </authorList>
    </citation>
    <scope>NUCLEOTIDE SEQUENCE [LARGE SCALE GENOMIC DNA]</scope>
    <source>
        <strain evidence="3">CCM 8391</strain>
    </source>
</reference>
<evidence type="ECO:0008006" key="4">
    <source>
        <dbReference type="Google" id="ProtNLM"/>
    </source>
</evidence>
<protein>
    <recommendedName>
        <fullName evidence="4">Pyrroloquinoline-quinone binding quinoprotein</fullName>
    </recommendedName>
</protein>
<sequence>MITVLCLLRPVRVLAVGIAMAATLTACSASNPVDQPGRSSAQVPAFDPPVAFGPTAAVLSPRNGPLPIVQLLDGQVGWAAAPDGLTRVDLASATVGSSAAPTGEGLRQGQVSVGAPVMAGVGDRRLAIAAFPVVLTEAGAAARQPAAELVAADAASGERLFTLTIPFAEWAPASWTDTTVVGVGNNPARAVVTVRGVADSGALQQASFGVDLGRREILWNAPGLAIDAVVGDVAVGTVTEGTATTVRAVGIADGATRWTDPDGGPVYQAGEGLVAVSGKIFHFLTTAEGRRVEYVERTRLALDETVRFTCHYDERATTVCSRPTAAGGQYVVAFDSTSASPLWRSPGGPGDRSPSTITAVWHGALYGTTPNGPVVLDARTGAERNSAPGVAPLLVSAYYGIGSGLRAGSGAGDAFQSVMHAHAATG</sequence>
<keyword evidence="1" id="KW-0732">Signal</keyword>
<comment type="caution">
    <text evidence="2">The sequence shown here is derived from an EMBL/GenBank/DDBJ whole genome shotgun (WGS) entry which is preliminary data.</text>
</comment>
<accession>A0ABW1IYK4</accession>
<feature type="signal peptide" evidence="1">
    <location>
        <begin position="1"/>
        <end position="21"/>
    </location>
</feature>
<proteinExistence type="predicted"/>
<feature type="chain" id="PRO_5046832370" description="Pyrroloquinoline-quinone binding quinoprotein" evidence="1">
    <location>
        <begin position="22"/>
        <end position="426"/>
    </location>
</feature>
<name>A0ABW1IYK4_9PSEU</name>
<evidence type="ECO:0000256" key="1">
    <source>
        <dbReference type="SAM" id="SignalP"/>
    </source>
</evidence>